<gene>
    <name evidence="2" type="ordered locus">Ngar_c13200</name>
</gene>
<proteinExistence type="predicted"/>
<keyword evidence="3" id="KW-1185">Reference proteome</keyword>
<dbReference type="Proteomes" id="UP000008037">
    <property type="component" value="Chromosome"/>
</dbReference>
<dbReference type="BioCyc" id="CNIT1237085:G1324-1318-MONOMER"/>
<dbReference type="InParanoid" id="K0IHA4"/>
<reference evidence="2 3" key="1">
    <citation type="journal article" date="2012" name="Environ. Microbiol.">
        <title>The genome of the ammonia-oxidizing Candidatus Nitrososphaera gargensis: insights into metabolic versatility and environmental adaptations.</title>
        <authorList>
            <person name="Spang A."/>
            <person name="Poehlein A."/>
            <person name="Offre P."/>
            <person name="Zumbragel S."/>
            <person name="Haider S."/>
            <person name="Rychlik N."/>
            <person name="Nowka B."/>
            <person name="Schmeisser C."/>
            <person name="Lebedeva E.V."/>
            <person name="Rattei T."/>
            <person name="Bohm C."/>
            <person name="Schmid M."/>
            <person name="Galushko A."/>
            <person name="Hatzenpichler R."/>
            <person name="Weinmaier T."/>
            <person name="Daniel R."/>
            <person name="Schleper C."/>
            <person name="Spieck E."/>
            <person name="Streit W."/>
            <person name="Wagner M."/>
        </authorList>
    </citation>
    <scope>NUCLEOTIDE SEQUENCE [LARGE SCALE GENOMIC DNA]</scope>
    <source>
        <strain evidence="3">Ga9.2</strain>
    </source>
</reference>
<evidence type="ECO:0000256" key="1">
    <source>
        <dbReference type="SAM" id="Phobius"/>
    </source>
</evidence>
<sequence>MATGMYAGALIAKSYESTQAGKFTLAEIISFGSLGWFAGTMGTGILKEAFGGEINVVFAFIGLMLLGGFFISLLMGRNP</sequence>
<keyword evidence="1" id="KW-0472">Membrane</keyword>
<dbReference type="EMBL" id="CP002408">
    <property type="protein sequence ID" value="AFU58258.1"/>
    <property type="molecule type" value="Genomic_DNA"/>
</dbReference>
<protein>
    <submittedName>
        <fullName evidence="2">Uncharacterized protein</fullName>
    </submittedName>
</protein>
<name>K0IHA4_NITGG</name>
<feature type="transmembrane region" description="Helical" evidence="1">
    <location>
        <begin position="56"/>
        <end position="76"/>
    </location>
</feature>
<keyword evidence="1" id="KW-0812">Transmembrane</keyword>
<dbReference type="HOGENOM" id="CLU_2597863_0_0_2"/>
<dbReference type="STRING" id="1237085.Ngar_c13200"/>
<organism evidence="2 3">
    <name type="scientific">Nitrososphaera gargensis (strain Ga9.2)</name>
    <dbReference type="NCBI Taxonomy" id="1237085"/>
    <lineage>
        <taxon>Archaea</taxon>
        <taxon>Nitrososphaerota</taxon>
        <taxon>Nitrososphaeria</taxon>
        <taxon>Nitrososphaerales</taxon>
        <taxon>Nitrososphaeraceae</taxon>
        <taxon>Nitrososphaera</taxon>
    </lineage>
</organism>
<accession>K0IHA4</accession>
<keyword evidence="1" id="KW-1133">Transmembrane helix</keyword>
<dbReference type="AlphaFoldDB" id="K0IHA4"/>
<evidence type="ECO:0000313" key="3">
    <source>
        <dbReference type="Proteomes" id="UP000008037"/>
    </source>
</evidence>
<evidence type="ECO:0000313" key="2">
    <source>
        <dbReference type="EMBL" id="AFU58258.1"/>
    </source>
</evidence>
<dbReference type="KEGG" id="nga:Ngar_c13200"/>